<dbReference type="RefSeq" id="XP_002113392.1">
    <property type="nucleotide sequence ID" value="XM_002113356.1"/>
</dbReference>
<feature type="region of interest" description="Disordered" evidence="10">
    <location>
        <begin position="143"/>
        <end position="168"/>
    </location>
</feature>
<proteinExistence type="predicted"/>
<dbReference type="Gene3D" id="3.40.50.300">
    <property type="entry name" value="P-loop containing nucleotide triphosphate hydrolases"/>
    <property type="match status" value="1"/>
</dbReference>
<dbReference type="KEGG" id="tad:TRIADDRAFT_26755"/>
<feature type="region of interest" description="Disordered" evidence="10">
    <location>
        <begin position="1"/>
        <end position="50"/>
    </location>
</feature>
<evidence type="ECO:0000313" key="13">
    <source>
        <dbReference type="Proteomes" id="UP000009022"/>
    </source>
</evidence>
<evidence type="ECO:0000256" key="1">
    <source>
        <dbReference type="ARBA" id="ARBA00004273"/>
    </source>
</evidence>
<dbReference type="AlphaFoldDB" id="B3RZM6"/>
<reference evidence="12 13" key="1">
    <citation type="journal article" date="2008" name="Nature">
        <title>The Trichoplax genome and the nature of placozoans.</title>
        <authorList>
            <person name="Srivastava M."/>
            <person name="Begovic E."/>
            <person name="Chapman J."/>
            <person name="Putnam N.H."/>
            <person name="Hellsten U."/>
            <person name="Kawashima T."/>
            <person name="Kuo A."/>
            <person name="Mitros T."/>
            <person name="Salamov A."/>
            <person name="Carpenter M.L."/>
            <person name="Signorovitch A.Y."/>
            <person name="Moreno M.A."/>
            <person name="Kamm K."/>
            <person name="Grimwood J."/>
            <person name="Schmutz J."/>
            <person name="Shapiro H."/>
            <person name="Grigoriev I.V."/>
            <person name="Buss L.W."/>
            <person name="Schierwater B."/>
            <person name="Dellaporta S.L."/>
            <person name="Rokhsar D.S."/>
        </authorList>
    </citation>
    <scope>NUCLEOTIDE SEQUENCE [LARGE SCALE GENOMIC DNA]</scope>
    <source>
        <strain evidence="12 13">Grell-BS-1999</strain>
    </source>
</reference>
<dbReference type="Proteomes" id="UP000009022">
    <property type="component" value="Unassembled WGS sequence"/>
</dbReference>
<dbReference type="InterPro" id="IPR027417">
    <property type="entry name" value="P-loop_NTPase"/>
</dbReference>
<dbReference type="FunCoup" id="B3RZM6">
    <property type="interactions" value="1620"/>
</dbReference>
<protein>
    <recommendedName>
        <fullName evidence="11">AAA+ ATPase domain-containing protein</fullName>
    </recommendedName>
</protein>
<dbReference type="GO" id="GO:0005524">
    <property type="term" value="F:ATP binding"/>
    <property type="evidence" value="ECO:0007669"/>
    <property type="project" value="UniProtKB-KW"/>
</dbReference>
<dbReference type="PhylomeDB" id="B3RZM6"/>
<keyword evidence="5" id="KW-0067">ATP-binding</keyword>
<name>B3RZM6_TRIAD</name>
<keyword evidence="9" id="KW-1135">Mitochondrion nucleoid</keyword>
<dbReference type="SMART" id="SM00382">
    <property type="entry name" value="AAA"/>
    <property type="match status" value="1"/>
</dbReference>
<keyword evidence="8" id="KW-0472">Membrane</keyword>
<dbReference type="EMBL" id="DS985246">
    <property type="protein sequence ID" value="EDV23866.1"/>
    <property type="molecule type" value="Genomic_DNA"/>
</dbReference>
<evidence type="ECO:0000256" key="4">
    <source>
        <dbReference type="ARBA" id="ARBA00022792"/>
    </source>
</evidence>
<dbReference type="GeneID" id="6754604"/>
<dbReference type="HOGENOM" id="CLU_011488_2_0_1"/>
<gene>
    <name evidence="12" type="ORF">TRIADDRAFT_26755</name>
</gene>
<dbReference type="InterPro" id="IPR003959">
    <property type="entry name" value="ATPase_AAA_core"/>
</dbReference>
<dbReference type="STRING" id="10228.B3RZM6"/>
<dbReference type="InterPro" id="IPR021911">
    <property type="entry name" value="ATAD3_N"/>
</dbReference>
<dbReference type="GO" id="GO:0007005">
    <property type="term" value="P:mitochondrion organization"/>
    <property type="evidence" value="ECO:0000318"/>
    <property type="project" value="GO_Central"/>
</dbReference>
<evidence type="ECO:0000256" key="6">
    <source>
        <dbReference type="ARBA" id="ARBA00023054"/>
    </source>
</evidence>
<dbReference type="GO" id="GO:0042645">
    <property type="term" value="C:mitochondrial nucleoid"/>
    <property type="evidence" value="ECO:0007669"/>
    <property type="project" value="UniProtKB-SubCell"/>
</dbReference>
<dbReference type="GO" id="GO:0016887">
    <property type="term" value="F:ATP hydrolysis activity"/>
    <property type="evidence" value="ECO:0007669"/>
    <property type="project" value="InterPro"/>
</dbReference>
<organism evidence="12 13">
    <name type="scientific">Trichoplax adhaerens</name>
    <name type="common">Trichoplax reptans</name>
    <dbReference type="NCBI Taxonomy" id="10228"/>
    <lineage>
        <taxon>Eukaryota</taxon>
        <taxon>Metazoa</taxon>
        <taxon>Placozoa</taxon>
        <taxon>Uniplacotomia</taxon>
        <taxon>Trichoplacea</taxon>
        <taxon>Trichoplacidae</taxon>
        <taxon>Trichoplax</taxon>
    </lineage>
</organism>
<dbReference type="FunFam" id="3.40.50.300:FF:002990">
    <property type="entry name" value="ATPase family AAA domain-containing protein 3"/>
    <property type="match status" value="1"/>
</dbReference>
<dbReference type="CDD" id="cd19512">
    <property type="entry name" value="RecA-like_ATAD3-like"/>
    <property type="match status" value="1"/>
</dbReference>
<dbReference type="Pfam" id="PF00004">
    <property type="entry name" value="AAA"/>
    <property type="match status" value="1"/>
</dbReference>
<dbReference type="Pfam" id="PF12037">
    <property type="entry name" value="ATAD3_N"/>
    <property type="match status" value="1"/>
</dbReference>
<keyword evidence="6" id="KW-0175">Coiled coil</keyword>
<evidence type="ECO:0000259" key="11">
    <source>
        <dbReference type="SMART" id="SM00382"/>
    </source>
</evidence>
<dbReference type="InterPro" id="IPR003593">
    <property type="entry name" value="AAA+_ATPase"/>
</dbReference>
<evidence type="ECO:0000256" key="9">
    <source>
        <dbReference type="ARBA" id="ARBA00023271"/>
    </source>
</evidence>
<dbReference type="OMA" id="HKSITGG"/>
<feature type="domain" description="AAA+ ATPase" evidence="11">
    <location>
        <begin position="341"/>
        <end position="474"/>
    </location>
</feature>
<dbReference type="PANTHER" id="PTHR23075:SF0">
    <property type="entry name" value="ATPASE FAMILY AAA DOMAIN-CONTAINING PROTEIN 3"/>
    <property type="match status" value="1"/>
</dbReference>
<dbReference type="PANTHER" id="PTHR23075">
    <property type="entry name" value="PUTATIVE ATP-ASE"/>
    <property type="match status" value="1"/>
</dbReference>
<evidence type="ECO:0000256" key="5">
    <source>
        <dbReference type="ARBA" id="ARBA00022840"/>
    </source>
</evidence>
<keyword evidence="13" id="KW-1185">Reference proteome</keyword>
<evidence type="ECO:0000256" key="7">
    <source>
        <dbReference type="ARBA" id="ARBA00023128"/>
    </source>
</evidence>
<dbReference type="GO" id="GO:0005743">
    <property type="term" value="C:mitochondrial inner membrane"/>
    <property type="evidence" value="ECO:0007669"/>
    <property type="project" value="UniProtKB-SubCell"/>
</dbReference>
<dbReference type="OrthoDB" id="199596at2759"/>
<keyword evidence="3" id="KW-0547">Nucleotide-binding</keyword>
<dbReference type="InParanoid" id="B3RZM6"/>
<comment type="subcellular location">
    <subcellularLocation>
        <location evidence="1">Mitochondrion inner membrane</location>
    </subcellularLocation>
    <subcellularLocation>
        <location evidence="2">Mitochondrion matrix</location>
        <location evidence="2">Mitochondrion nucleoid</location>
    </subcellularLocation>
</comment>
<evidence type="ECO:0000256" key="8">
    <source>
        <dbReference type="ARBA" id="ARBA00023136"/>
    </source>
</evidence>
<dbReference type="GO" id="GO:0005739">
    <property type="term" value="C:mitochondrion"/>
    <property type="evidence" value="ECO:0000318"/>
    <property type="project" value="GO_Central"/>
</dbReference>
<dbReference type="CTD" id="6754604"/>
<evidence type="ECO:0000313" key="12">
    <source>
        <dbReference type="EMBL" id="EDV23866.1"/>
    </source>
</evidence>
<sequence length="574" mass="65378">MSWIFGSNRGPNQPGGVPVVPVPSGGGDASGGGDKDGSGDKKWSGFDPTGLERAAKAARELNASPHAKNALELSQMQEQTRQLEQQRHIKEQEAAIHQLQSERVRIEQEEKRKTLQTETQHHQQRAQYNDQLARKRYEDQLQQQKRVTEENLRKQEESVQKQEAMRKATIEHEAKVRHEYDMQRMRAEVREKAKTDRENQDLTLEKIRVKAKEQRDTILQSIRTASTVLGEGASAFISDWNKITATIGGLTLLALGIYSAKHGTGVISRFIEARLGKPSLVRETSRMTLFGGMLRHPIQYYRRRFTKPEDALEGIILKSTLEKRLRDVAIATRNTRKNGGVYRNLLMYGPPGTGKTLFAKSLAKHSGMDYAIMTGGDVLPLENEGVSAIHKVFDWAKTSRRGLMLFIDEADAFLRKRNTETMSENLRSTLNAFLYRTGDPSKKFMLVLSSNQPDLFDFAINDRIDEMVKFHLPDQVERERLIRYYFDKYVLQAAEKRGTSRLKVESMDFNSKVKEIAKKTEGLSGREISKLGVAWQTSAFVTDDGVLTEDVIDARVNEMVDQHRQKIEWKTQID</sequence>
<feature type="compositionally biased region" description="Basic and acidic residues" evidence="10">
    <location>
        <begin position="33"/>
        <end position="44"/>
    </location>
</feature>
<keyword evidence="4" id="KW-0999">Mitochondrion inner membrane</keyword>
<feature type="compositionally biased region" description="Basic and acidic residues" evidence="10">
    <location>
        <begin position="146"/>
        <end position="168"/>
    </location>
</feature>
<evidence type="ECO:0000256" key="3">
    <source>
        <dbReference type="ARBA" id="ARBA00022741"/>
    </source>
</evidence>
<accession>B3RZM6</accession>
<evidence type="ECO:0000256" key="10">
    <source>
        <dbReference type="SAM" id="MobiDB-lite"/>
    </source>
</evidence>
<dbReference type="eggNOG" id="KOG0742">
    <property type="taxonomic scope" value="Eukaryota"/>
</dbReference>
<dbReference type="SUPFAM" id="SSF52540">
    <property type="entry name" value="P-loop containing nucleoside triphosphate hydrolases"/>
    <property type="match status" value="1"/>
</dbReference>
<evidence type="ECO:0000256" key="2">
    <source>
        <dbReference type="ARBA" id="ARBA00004436"/>
    </source>
</evidence>
<feature type="compositionally biased region" description="Low complexity" evidence="10">
    <location>
        <begin position="14"/>
        <end position="23"/>
    </location>
</feature>
<keyword evidence="7" id="KW-0496">Mitochondrion</keyword>